<feature type="compositionally biased region" description="Pro residues" evidence="1">
    <location>
        <begin position="71"/>
        <end position="86"/>
    </location>
</feature>
<feature type="region of interest" description="Disordered" evidence="1">
    <location>
        <begin position="247"/>
        <end position="283"/>
    </location>
</feature>
<dbReference type="AlphaFoldDB" id="A0A8H5FF85"/>
<feature type="region of interest" description="Disordered" evidence="1">
    <location>
        <begin position="439"/>
        <end position="462"/>
    </location>
</feature>
<name>A0A8H5FF85_9AGAR</name>
<comment type="caution">
    <text evidence="2">The sequence shown here is derived from an EMBL/GenBank/DDBJ whole genome shotgun (WGS) entry which is preliminary data.</text>
</comment>
<feature type="compositionally biased region" description="Polar residues" evidence="1">
    <location>
        <begin position="296"/>
        <end position="307"/>
    </location>
</feature>
<sequence>MSASFHATRRLRSTHASCTRPLFPLQDSNHTRELDPIRSTTASYSSQTHPQPTMHAGTAQLSEMAVRGTKAPPPLTQPAALPPLRPNPSIRRSDASSASLHAIRRQPAPPFDASIVHSRVPLPLHDLEPQPRSSHSPRLRWPAEPTVDMHEHLAQRPTVNYTRLPYDENTYRKLNSGSVINNTLSPARAVDPTPPQLPSTMAVRRTSAVAGLTVIKSESFRPHVACRAHEKRNLQEHDLQRKTGHVLNQSIDNGREPSVECARKTSYLGSQNKPNGSRNQDFRNLQKTANICRSTARNFSKPGSTCEDSPPPTQKSSQPTTLTEGRQPRAFPTDGVNFATCTDTTTTTPASQQQVGDRRNITLTDNGTPSLSSFRQRTGRPTKGECARNWIAGISKRRPKPRHSAFGPSKQYLRRRLRQCQKLRQAVLDVRRKPFAAGRPRRRTTLEATADGTGQWDGRRPRLSLLQPNSCEAEMERGVYYDPADTSDHTSDPPRRQHPTLNKYRTSRTLHHQNRVAGRRKSRILPTDAAVVFGSPGQRVHRCIYKATRTPAAQAHHAETDNGLAAGGLETDRGPEAFNESYRLPSSAGGARHATKPIRGSSLGCDVSGVPGFMEREVAGLWCRRVPCRRFSRTAYPLNFTGSGTLDVHGDGEGQDRRGLGGTEDNGVGVGPP</sequence>
<dbReference type="EMBL" id="JAACJK010000065">
    <property type="protein sequence ID" value="KAF5334990.1"/>
    <property type="molecule type" value="Genomic_DNA"/>
</dbReference>
<keyword evidence="3" id="KW-1185">Reference proteome</keyword>
<feature type="region of interest" description="Disordered" evidence="1">
    <location>
        <begin position="482"/>
        <end position="501"/>
    </location>
</feature>
<feature type="compositionally biased region" description="Polar residues" evidence="1">
    <location>
        <begin position="360"/>
        <end position="376"/>
    </location>
</feature>
<feature type="compositionally biased region" description="Basic and acidic residues" evidence="1">
    <location>
        <begin position="648"/>
        <end position="659"/>
    </location>
</feature>
<feature type="region of interest" description="Disordered" evidence="1">
    <location>
        <begin position="360"/>
        <end position="382"/>
    </location>
</feature>
<evidence type="ECO:0000256" key="1">
    <source>
        <dbReference type="SAM" id="MobiDB-lite"/>
    </source>
</evidence>
<feature type="compositionally biased region" description="Basic and acidic residues" evidence="1">
    <location>
        <begin position="253"/>
        <end position="263"/>
    </location>
</feature>
<feature type="compositionally biased region" description="Gly residues" evidence="1">
    <location>
        <begin position="660"/>
        <end position="673"/>
    </location>
</feature>
<accession>A0A8H5FF85</accession>
<reference evidence="2 3" key="1">
    <citation type="journal article" date="2020" name="ISME J.">
        <title>Uncovering the hidden diversity of litter-decomposition mechanisms in mushroom-forming fungi.</title>
        <authorList>
            <person name="Floudas D."/>
            <person name="Bentzer J."/>
            <person name="Ahren D."/>
            <person name="Johansson T."/>
            <person name="Persson P."/>
            <person name="Tunlid A."/>
        </authorList>
    </citation>
    <scope>NUCLEOTIDE SEQUENCE [LARGE SCALE GENOMIC DNA]</scope>
    <source>
        <strain evidence="2 3">CBS 175.51</strain>
    </source>
</reference>
<feature type="compositionally biased region" description="Basic and acidic residues" evidence="1">
    <location>
        <begin position="486"/>
        <end position="495"/>
    </location>
</feature>
<evidence type="ECO:0000313" key="2">
    <source>
        <dbReference type="EMBL" id="KAF5334990.1"/>
    </source>
</evidence>
<proteinExistence type="predicted"/>
<feature type="region of interest" description="Disordered" evidence="1">
    <location>
        <begin position="642"/>
        <end position="673"/>
    </location>
</feature>
<evidence type="ECO:0000313" key="3">
    <source>
        <dbReference type="Proteomes" id="UP000541558"/>
    </source>
</evidence>
<protein>
    <submittedName>
        <fullName evidence="2">Uncharacterized protein</fullName>
    </submittedName>
</protein>
<gene>
    <name evidence="2" type="ORF">D9611_009975</name>
</gene>
<feature type="region of interest" description="Disordered" evidence="1">
    <location>
        <begin position="65"/>
        <end position="100"/>
    </location>
</feature>
<organism evidence="2 3">
    <name type="scientific">Ephemerocybe angulata</name>
    <dbReference type="NCBI Taxonomy" id="980116"/>
    <lineage>
        <taxon>Eukaryota</taxon>
        <taxon>Fungi</taxon>
        <taxon>Dikarya</taxon>
        <taxon>Basidiomycota</taxon>
        <taxon>Agaricomycotina</taxon>
        <taxon>Agaricomycetes</taxon>
        <taxon>Agaricomycetidae</taxon>
        <taxon>Agaricales</taxon>
        <taxon>Agaricineae</taxon>
        <taxon>Psathyrellaceae</taxon>
        <taxon>Ephemerocybe</taxon>
    </lineage>
</organism>
<feature type="region of interest" description="Disordered" evidence="1">
    <location>
        <begin position="296"/>
        <end position="335"/>
    </location>
</feature>
<feature type="compositionally biased region" description="Low complexity" evidence="1">
    <location>
        <begin position="314"/>
        <end position="323"/>
    </location>
</feature>
<dbReference type="Proteomes" id="UP000541558">
    <property type="component" value="Unassembled WGS sequence"/>
</dbReference>
<feature type="compositionally biased region" description="Polar residues" evidence="1">
    <location>
        <begin position="267"/>
        <end position="283"/>
    </location>
</feature>